<name>A0A0D7WZX7_9BACL</name>
<dbReference type="InterPro" id="IPR011055">
    <property type="entry name" value="Dup_hybrid_motif"/>
</dbReference>
<dbReference type="SUPFAM" id="SSF51261">
    <property type="entry name" value="Duplicated hybrid motif"/>
    <property type="match status" value="1"/>
</dbReference>
<dbReference type="PROSITE" id="PS51098">
    <property type="entry name" value="PTS_EIIB_TYPE_1"/>
    <property type="match status" value="1"/>
</dbReference>
<feature type="transmembrane region" description="Helical" evidence="12">
    <location>
        <begin position="386"/>
        <end position="413"/>
    </location>
</feature>
<evidence type="ECO:0000256" key="6">
    <source>
        <dbReference type="ARBA" id="ARBA00022683"/>
    </source>
</evidence>
<keyword evidence="6" id="KW-0598">Phosphotransferase system</keyword>
<evidence type="ECO:0000256" key="10">
    <source>
        <dbReference type="ARBA" id="ARBA00023136"/>
    </source>
</evidence>
<dbReference type="AlphaFoldDB" id="A0A0D7WZX7"/>
<feature type="domain" description="PTS EIIB type-1" evidence="14">
    <location>
        <begin position="5"/>
        <end position="87"/>
    </location>
</feature>
<feature type="transmembrane region" description="Helical" evidence="12">
    <location>
        <begin position="425"/>
        <end position="446"/>
    </location>
</feature>
<organism evidence="16 17">
    <name type="scientific">Paenibacillus terrae</name>
    <dbReference type="NCBI Taxonomy" id="159743"/>
    <lineage>
        <taxon>Bacteria</taxon>
        <taxon>Bacillati</taxon>
        <taxon>Bacillota</taxon>
        <taxon>Bacilli</taxon>
        <taxon>Bacillales</taxon>
        <taxon>Paenibacillaceae</taxon>
        <taxon>Paenibacillus</taxon>
    </lineage>
</organism>
<dbReference type="FunFam" id="3.30.1360.60:FF:000001">
    <property type="entry name" value="PTS system glucose-specific IIBC component PtsG"/>
    <property type="match status" value="1"/>
</dbReference>
<accession>A0A0D7WZX7</accession>
<comment type="subcellular location">
    <subcellularLocation>
        <location evidence="1">Cell membrane</location>
        <topology evidence="1">Multi-pass membrane protein</topology>
    </subcellularLocation>
</comment>
<keyword evidence="5" id="KW-0808">Transferase</keyword>
<dbReference type="CDD" id="cd00210">
    <property type="entry name" value="PTS_IIA_glc"/>
    <property type="match status" value="1"/>
</dbReference>
<dbReference type="InterPro" id="IPR003352">
    <property type="entry name" value="PTS_EIIC"/>
</dbReference>
<dbReference type="GO" id="GO:0016301">
    <property type="term" value="F:kinase activity"/>
    <property type="evidence" value="ECO:0007669"/>
    <property type="project" value="UniProtKB-KW"/>
</dbReference>
<evidence type="ECO:0000256" key="4">
    <source>
        <dbReference type="ARBA" id="ARBA00022597"/>
    </source>
</evidence>
<dbReference type="InterPro" id="IPR050558">
    <property type="entry name" value="PTS_Sugar-Specific_Components"/>
</dbReference>
<feature type="transmembrane region" description="Helical" evidence="12">
    <location>
        <begin position="112"/>
        <end position="133"/>
    </location>
</feature>
<evidence type="ECO:0000259" key="15">
    <source>
        <dbReference type="PROSITE" id="PS51103"/>
    </source>
</evidence>
<feature type="transmembrane region" description="Helical" evidence="12">
    <location>
        <begin position="287"/>
        <end position="308"/>
    </location>
</feature>
<evidence type="ECO:0000313" key="16">
    <source>
        <dbReference type="EMBL" id="KJD44534.1"/>
    </source>
</evidence>
<dbReference type="Pfam" id="PF02378">
    <property type="entry name" value="PTS_EIIC"/>
    <property type="match status" value="1"/>
</dbReference>
<dbReference type="PROSITE" id="PS01035">
    <property type="entry name" value="PTS_EIIB_TYPE_1_CYS"/>
    <property type="match status" value="1"/>
</dbReference>
<evidence type="ECO:0000256" key="5">
    <source>
        <dbReference type="ARBA" id="ARBA00022679"/>
    </source>
</evidence>
<dbReference type="OrthoDB" id="9769191at2"/>
<evidence type="ECO:0000256" key="7">
    <source>
        <dbReference type="ARBA" id="ARBA00022692"/>
    </source>
</evidence>
<evidence type="ECO:0000256" key="12">
    <source>
        <dbReference type="SAM" id="Phobius"/>
    </source>
</evidence>
<dbReference type="InterPro" id="IPR011297">
    <property type="entry name" value="PTS_IIABC_b_glu"/>
</dbReference>
<dbReference type="NCBIfam" id="TIGR00830">
    <property type="entry name" value="PTBA"/>
    <property type="match status" value="1"/>
</dbReference>
<dbReference type="RefSeq" id="WP_044647127.1">
    <property type="nucleotide sequence ID" value="NZ_JTHP01000033.1"/>
</dbReference>
<proteinExistence type="predicted"/>
<dbReference type="FunFam" id="2.70.70.10:FF:000001">
    <property type="entry name" value="PTS system glucose-specific IIA component"/>
    <property type="match status" value="1"/>
</dbReference>
<comment type="caution">
    <text evidence="16">The sequence shown here is derived from an EMBL/GenBank/DDBJ whole genome shotgun (WGS) entry which is preliminary data.</text>
</comment>
<dbReference type="PROSITE" id="PS51103">
    <property type="entry name" value="PTS_EIIC_TYPE_1"/>
    <property type="match status" value="1"/>
</dbReference>
<dbReference type="InterPro" id="IPR001127">
    <property type="entry name" value="PTS_EIIA_1_perm"/>
</dbReference>
<evidence type="ECO:0000256" key="11">
    <source>
        <dbReference type="PROSITE-ProRule" id="PRU00421"/>
    </source>
</evidence>
<keyword evidence="10 12" id="KW-0472">Membrane</keyword>
<evidence type="ECO:0000256" key="9">
    <source>
        <dbReference type="ARBA" id="ARBA00022989"/>
    </source>
</evidence>
<keyword evidence="3" id="KW-1003">Cell membrane</keyword>
<keyword evidence="8" id="KW-0418">Kinase</keyword>
<dbReference type="GO" id="GO:0008982">
    <property type="term" value="F:protein-N(PI)-phosphohistidine-sugar phosphotransferase activity"/>
    <property type="evidence" value="ECO:0007669"/>
    <property type="project" value="InterPro"/>
</dbReference>
<evidence type="ECO:0000259" key="14">
    <source>
        <dbReference type="PROSITE" id="PS51098"/>
    </source>
</evidence>
<dbReference type="NCBIfam" id="TIGR01995">
    <property type="entry name" value="PTS-II-ABC-beta"/>
    <property type="match status" value="1"/>
</dbReference>
<dbReference type="PANTHER" id="PTHR30175">
    <property type="entry name" value="PHOSPHOTRANSFERASE SYSTEM TRANSPORT PROTEIN"/>
    <property type="match status" value="1"/>
</dbReference>
<dbReference type="PANTHER" id="PTHR30175:SF1">
    <property type="entry name" value="PTS SYSTEM ARBUTIN-, CELLOBIOSE-, AND SALICIN-SPECIFIC EIIBC COMPONENT-RELATED"/>
    <property type="match status" value="1"/>
</dbReference>
<evidence type="ECO:0000256" key="8">
    <source>
        <dbReference type="ARBA" id="ARBA00022777"/>
    </source>
</evidence>
<reference evidence="16 17" key="1">
    <citation type="submission" date="2014-11" db="EMBL/GenBank/DDBJ databases">
        <title>Draft Genome Sequences of Paenibacillus polymyxa NRRL B-30509 and Paenibacillus terrae NRRL B-30644, Strains from a Poultry Environment that Produce Tridecaptin A and Paenicidins.</title>
        <authorList>
            <person name="van Belkum M.J."/>
            <person name="Lohans C.T."/>
            <person name="Vederas J.C."/>
        </authorList>
    </citation>
    <scope>NUCLEOTIDE SEQUENCE [LARGE SCALE GENOMIC DNA]</scope>
    <source>
        <strain evidence="16 17">NRRL B-30644</strain>
    </source>
</reference>
<evidence type="ECO:0000313" key="17">
    <source>
        <dbReference type="Proteomes" id="UP000032534"/>
    </source>
</evidence>
<dbReference type="GO" id="GO:0009401">
    <property type="term" value="P:phosphoenolpyruvate-dependent sugar phosphotransferase system"/>
    <property type="evidence" value="ECO:0007669"/>
    <property type="project" value="UniProtKB-KW"/>
</dbReference>
<feature type="transmembrane region" description="Helical" evidence="12">
    <location>
        <begin position="354"/>
        <end position="374"/>
    </location>
</feature>
<evidence type="ECO:0000259" key="13">
    <source>
        <dbReference type="PROSITE" id="PS51093"/>
    </source>
</evidence>
<dbReference type="Proteomes" id="UP000032534">
    <property type="component" value="Unassembled WGS sequence"/>
</dbReference>
<dbReference type="CDD" id="cd00212">
    <property type="entry name" value="PTS_IIB_glc"/>
    <property type="match status" value="1"/>
</dbReference>
<dbReference type="SUPFAM" id="SSF55604">
    <property type="entry name" value="Glucose permease domain IIB"/>
    <property type="match status" value="1"/>
</dbReference>
<dbReference type="EMBL" id="JTHP01000033">
    <property type="protein sequence ID" value="KJD44534.1"/>
    <property type="molecule type" value="Genomic_DNA"/>
</dbReference>
<dbReference type="GO" id="GO:0005886">
    <property type="term" value="C:plasma membrane"/>
    <property type="evidence" value="ECO:0007669"/>
    <property type="project" value="UniProtKB-SubCell"/>
</dbReference>
<keyword evidence="2" id="KW-0813">Transport</keyword>
<dbReference type="Gene3D" id="3.30.1360.60">
    <property type="entry name" value="Glucose permease domain IIB"/>
    <property type="match status" value="1"/>
</dbReference>
<dbReference type="InterPro" id="IPR036878">
    <property type="entry name" value="Glu_permease_IIB"/>
</dbReference>
<feature type="transmembrane region" description="Helical" evidence="12">
    <location>
        <begin position="243"/>
        <end position="267"/>
    </location>
</feature>
<evidence type="ECO:0000256" key="2">
    <source>
        <dbReference type="ARBA" id="ARBA00022448"/>
    </source>
</evidence>
<dbReference type="Gene3D" id="2.70.70.10">
    <property type="entry name" value="Glucose Permease (Domain IIA)"/>
    <property type="match status" value="1"/>
</dbReference>
<dbReference type="Pfam" id="PF00358">
    <property type="entry name" value="PTS_EIIA_1"/>
    <property type="match status" value="1"/>
</dbReference>
<dbReference type="PATRIC" id="fig|159743.3.peg.3606"/>
<keyword evidence="17" id="KW-1185">Reference proteome</keyword>
<sequence length="629" mass="67693">MSKHDELAKFIVTNVGGEANIRDLYHCMTRLRFTLKDKQKANKQALENSDGVISVIESGGQYQVVIGNHVSEVYDAIAGNYNLQVKSGNNEKEEISKEGNFISRAFTVMSSIFQPIVPALAGAGMLKAILVILTQLEWLDSASSTYAILAAAGNGVFYFLPLMLAFSASRTFKTQPIVSAAIMAALLEPNFTKLMENTGDISSFIHIPVVLMSYTTSIIPAILAIWLYSYLERFLKRVVPKSIELFMVPLVSLLIMVPLTAIVIGPLGVYTGKGIADGIEFLSTQSGLLTGAILGGGWTFLVMFGLHWGIAPAMINNLSLKGFDTIRPMMASATFAQSGVALGVFLKAKDKKLKAYALSSIFPSLFAGITEPIVYGLSVKLKRPMIAAVIGGTIGGAIAGHFQTTVLAYVFPAITTIPAFFTNTIAFYLISITISFVVTTVLTYILGFNEGNGATVAETGKTEPQKSETALQPESAQTVVTENVYAPINGEIVPLSQVPDPAFSTEAMGQGIAILPSEGKVYSPVSGVVSLVFRTGHAVAITSDNHLDLLIHVGLDTVKLKGNYFTKHVEQGQRIERGDLLLEFDIPKIQAAGYDLTTPIIVTNSTAYQKVTQTQQKSVDLQSVLLTIH</sequence>
<dbReference type="GO" id="GO:0015771">
    <property type="term" value="P:trehalose transport"/>
    <property type="evidence" value="ECO:0007669"/>
    <property type="project" value="TreeGrafter"/>
</dbReference>
<feature type="active site" description="Phosphocysteine intermediate; for EIIB activity" evidence="11">
    <location>
        <position position="27"/>
    </location>
</feature>
<feature type="transmembrane region" description="Helical" evidence="12">
    <location>
        <begin position="329"/>
        <end position="348"/>
    </location>
</feature>
<dbReference type="InterPro" id="IPR001996">
    <property type="entry name" value="PTS_IIB_1"/>
</dbReference>
<keyword evidence="7 12" id="KW-0812">Transmembrane</keyword>
<evidence type="ECO:0000256" key="3">
    <source>
        <dbReference type="ARBA" id="ARBA00022475"/>
    </source>
</evidence>
<dbReference type="InterPro" id="IPR018113">
    <property type="entry name" value="PTrfase_EIIB_Cys"/>
</dbReference>
<keyword evidence="4" id="KW-0762">Sugar transport</keyword>
<protein>
    <submittedName>
        <fullName evidence="16">PTS beta-glucoside transporter subunit IIABC</fullName>
    </submittedName>
</protein>
<dbReference type="InterPro" id="IPR013013">
    <property type="entry name" value="PTS_EIIC_1"/>
</dbReference>
<keyword evidence="9 12" id="KW-1133">Transmembrane helix</keyword>
<dbReference type="Pfam" id="PF00367">
    <property type="entry name" value="PTS_EIIB"/>
    <property type="match status" value="1"/>
</dbReference>
<dbReference type="GO" id="GO:0090589">
    <property type="term" value="F:protein-phosphocysteine-trehalose phosphotransferase system transporter activity"/>
    <property type="evidence" value="ECO:0007669"/>
    <property type="project" value="TreeGrafter"/>
</dbReference>
<evidence type="ECO:0000256" key="1">
    <source>
        <dbReference type="ARBA" id="ARBA00004651"/>
    </source>
</evidence>
<feature type="domain" description="PTS EIIC type-1" evidence="15">
    <location>
        <begin position="107"/>
        <end position="462"/>
    </location>
</feature>
<feature type="transmembrane region" description="Helical" evidence="12">
    <location>
        <begin position="145"/>
        <end position="164"/>
    </location>
</feature>
<feature type="transmembrane region" description="Helical" evidence="12">
    <location>
        <begin position="204"/>
        <end position="231"/>
    </location>
</feature>
<feature type="domain" description="PTS EIIA type-1" evidence="13">
    <location>
        <begin position="500"/>
        <end position="604"/>
    </location>
</feature>
<dbReference type="PROSITE" id="PS51093">
    <property type="entry name" value="PTS_EIIA_TYPE_1"/>
    <property type="match status" value="1"/>
</dbReference>
<gene>
    <name evidence="16" type="ORF">QD47_16225</name>
</gene>